<dbReference type="EMBL" id="BAABEP010000014">
    <property type="protein sequence ID" value="GAA3727425.1"/>
    <property type="molecule type" value="Genomic_DNA"/>
</dbReference>
<dbReference type="Proteomes" id="UP001499884">
    <property type="component" value="Unassembled WGS sequence"/>
</dbReference>
<reference evidence="3" key="1">
    <citation type="journal article" date="2019" name="Int. J. Syst. Evol. Microbiol.">
        <title>The Global Catalogue of Microorganisms (GCM) 10K type strain sequencing project: providing services to taxonomists for standard genome sequencing and annotation.</title>
        <authorList>
            <consortium name="The Broad Institute Genomics Platform"/>
            <consortium name="The Broad Institute Genome Sequencing Center for Infectious Disease"/>
            <person name="Wu L."/>
            <person name="Ma J."/>
        </authorList>
    </citation>
    <scope>NUCLEOTIDE SEQUENCE [LARGE SCALE GENOMIC DNA]</scope>
    <source>
        <strain evidence="3">JCM 30846</strain>
    </source>
</reference>
<dbReference type="RefSeq" id="WP_345645781.1">
    <property type="nucleotide sequence ID" value="NZ_BAABEP010000014.1"/>
</dbReference>
<evidence type="ECO:0000256" key="1">
    <source>
        <dbReference type="SAM" id="MobiDB-lite"/>
    </source>
</evidence>
<proteinExistence type="predicted"/>
<sequence length="83" mass="8975">MRTSRVYVGVELPDGKVHTESYGTVEVPIKADGTLAAGEFFRALASLLTEAGAYLRELYPVEPPPGEGSPDLQVDRQGTRRGQ</sequence>
<protein>
    <submittedName>
        <fullName evidence="2">Uncharacterized protein</fullName>
    </submittedName>
</protein>
<comment type="caution">
    <text evidence="2">The sequence shown here is derived from an EMBL/GenBank/DDBJ whole genome shotgun (WGS) entry which is preliminary data.</text>
</comment>
<evidence type="ECO:0000313" key="3">
    <source>
        <dbReference type="Proteomes" id="UP001499884"/>
    </source>
</evidence>
<evidence type="ECO:0000313" key="2">
    <source>
        <dbReference type="EMBL" id="GAA3727425.1"/>
    </source>
</evidence>
<feature type="region of interest" description="Disordered" evidence="1">
    <location>
        <begin position="59"/>
        <end position="83"/>
    </location>
</feature>
<keyword evidence="3" id="KW-1185">Reference proteome</keyword>
<accession>A0ABP7F377</accession>
<feature type="compositionally biased region" description="Basic and acidic residues" evidence="1">
    <location>
        <begin position="73"/>
        <end position="83"/>
    </location>
</feature>
<organism evidence="2 3">
    <name type="scientific">Streptomyces tremellae</name>
    <dbReference type="NCBI Taxonomy" id="1124239"/>
    <lineage>
        <taxon>Bacteria</taxon>
        <taxon>Bacillati</taxon>
        <taxon>Actinomycetota</taxon>
        <taxon>Actinomycetes</taxon>
        <taxon>Kitasatosporales</taxon>
        <taxon>Streptomycetaceae</taxon>
        <taxon>Streptomyces</taxon>
    </lineage>
</organism>
<name>A0ABP7F377_9ACTN</name>
<gene>
    <name evidence="2" type="ORF">GCM10023082_26740</name>
</gene>